<protein>
    <recommendedName>
        <fullName evidence="5">DUF917 family protein</fullName>
    </recommendedName>
</protein>
<dbReference type="InterPro" id="IPR027479">
    <property type="entry name" value="S-Me-THD_N_sf"/>
</dbReference>
<feature type="domain" description="S-Me-THD-like C-terminal" evidence="2">
    <location>
        <begin position="178"/>
        <end position="333"/>
    </location>
</feature>
<dbReference type="InterPro" id="IPR048350">
    <property type="entry name" value="S-Me-THD-like_C"/>
</dbReference>
<feature type="domain" description="S-Me-THD N-terminal" evidence="1">
    <location>
        <begin position="15"/>
        <end position="148"/>
    </location>
</feature>
<evidence type="ECO:0000259" key="2">
    <source>
        <dbReference type="Pfam" id="PF20906"/>
    </source>
</evidence>
<reference evidence="3 4" key="1">
    <citation type="submission" date="2016-02" db="EMBL/GenBank/DDBJ databases">
        <title>Genome sequence of Moorella mulderi DSM 14980.</title>
        <authorList>
            <person name="Poehlein A."/>
            <person name="Daniel R."/>
        </authorList>
    </citation>
    <scope>NUCLEOTIDE SEQUENCE [LARGE SCALE GENOMIC DNA]</scope>
    <source>
        <strain evidence="3 4">DSM 14980</strain>
    </source>
</reference>
<dbReference type="InterPro" id="IPR024071">
    <property type="entry name" value="S-Me-THD_C_sf"/>
</dbReference>
<organism evidence="3 4">
    <name type="scientific">Moorella mulderi DSM 14980</name>
    <dbReference type="NCBI Taxonomy" id="1122241"/>
    <lineage>
        <taxon>Bacteria</taxon>
        <taxon>Bacillati</taxon>
        <taxon>Bacillota</taxon>
        <taxon>Clostridia</taxon>
        <taxon>Neomoorellales</taxon>
        <taxon>Neomoorellaceae</taxon>
        <taxon>Neomoorella</taxon>
    </lineage>
</organism>
<comment type="caution">
    <text evidence="3">The sequence shown here is derived from an EMBL/GenBank/DDBJ whole genome shotgun (WGS) entry which is preliminary data.</text>
</comment>
<evidence type="ECO:0000259" key="1">
    <source>
        <dbReference type="Pfam" id="PF06032"/>
    </source>
</evidence>
<dbReference type="Proteomes" id="UP000075670">
    <property type="component" value="Unassembled WGS sequence"/>
</dbReference>
<dbReference type="EMBL" id="LTBC01000011">
    <property type="protein sequence ID" value="KYH31425.1"/>
    <property type="molecule type" value="Genomic_DNA"/>
</dbReference>
<proteinExistence type="predicted"/>
<dbReference type="AlphaFoldDB" id="A0A151AUV1"/>
<accession>A0A151AUV1</accession>
<dbReference type="RefSeq" id="WP_062285062.1">
    <property type="nucleotide sequence ID" value="NZ_LTBC01000011.1"/>
</dbReference>
<dbReference type="Pfam" id="PF20906">
    <property type="entry name" value="S-Me-THD_C"/>
    <property type="match status" value="1"/>
</dbReference>
<dbReference type="Pfam" id="PF06032">
    <property type="entry name" value="S-Me-THD_N"/>
    <property type="match status" value="1"/>
</dbReference>
<name>A0A151AUV1_9FIRM</name>
<dbReference type="Gene3D" id="2.40.390.10">
    <property type="entry name" value="CV3147-like"/>
    <property type="match status" value="1"/>
</dbReference>
<dbReference type="Gene3D" id="3.40.1610.10">
    <property type="entry name" value="CV3147-like domain"/>
    <property type="match status" value="1"/>
</dbReference>
<evidence type="ECO:0008006" key="5">
    <source>
        <dbReference type="Google" id="ProtNLM"/>
    </source>
</evidence>
<dbReference type="SUPFAM" id="SSF160991">
    <property type="entry name" value="CV3147-like"/>
    <property type="match status" value="1"/>
</dbReference>
<sequence length="372" mass="38428">MDLKMTLDYEVMEAAVLGGAVLGGGGGGSMELGRQAARLALELGTPVLIPIEALPDDAVLLTVSAVGAPAAKTAFVKPVHYIRTVELFSKYTGEKIHGLITNECGGLASVNGWLQAAALGIPVIDAPCNGRAHPTGVMGSMGLHKVSGYISRQVAAGGNPQTNSYIEVFASGSLEATASMVREASIQAGGLVAVARNPVTAGYAKENAAPGAIGRCIAVGRAILANRAQGPLPAIEAAAEVLGGAVVFTGKVAAVSLETTGGFDVGKVVVQSERQLAELTFWNEYITLEIDSERKGTFPDLLATMDLNSGLPLSSAEVQEGQEIAILHVHRDELILGSGMKDPALFHVVEKATGKKVIKYVFAGGEVQQDGF</sequence>
<gene>
    <name evidence="3" type="ORF">MOMUL_23340</name>
</gene>
<evidence type="ECO:0000313" key="3">
    <source>
        <dbReference type="EMBL" id="KYH31425.1"/>
    </source>
</evidence>
<dbReference type="OrthoDB" id="7441206at2"/>
<keyword evidence="4" id="KW-1185">Reference proteome</keyword>
<dbReference type="PATRIC" id="fig|1122241.3.peg.2487"/>
<dbReference type="InterPro" id="IPR010318">
    <property type="entry name" value="S-Me-THD_N"/>
</dbReference>
<evidence type="ECO:0000313" key="4">
    <source>
        <dbReference type="Proteomes" id="UP000075670"/>
    </source>
</evidence>